<dbReference type="AlphaFoldDB" id="A0A964WVE9"/>
<dbReference type="NCBIfam" id="TIGR00254">
    <property type="entry name" value="GGDEF"/>
    <property type="match status" value="1"/>
</dbReference>
<protein>
    <submittedName>
        <fullName evidence="3">EAL domain-containing protein</fullName>
    </submittedName>
</protein>
<dbReference type="CDD" id="cd01948">
    <property type="entry name" value="EAL"/>
    <property type="match status" value="1"/>
</dbReference>
<dbReference type="SUPFAM" id="SSF55073">
    <property type="entry name" value="Nucleotide cyclase"/>
    <property type="match status" value="1"/>
</dbReference>
<proteinExistence type="predicted"/>
<dbReference type="Proteomes" id="UP000773614">
    <property type="component" value="Unassembled WGS sequence"/>
</dbReference>
<organism evidence="3 4">
    <name type="scientific">Propylenella binzhouense</name>
    <dbReference type="NCBI Taxonomy" id="2555902"/>
    <lineage>
        <taxon>Bacteria</taxon>
        <taxon>Pseudomonadati</taxon>
        <taxon>Pseudomonadota</taxon>
        <taxon>Alphaproteobacteria</taxon>
        <taxon>Hyphomicrobiales</taxon>
        <taxon>Propylenellaceae</taxon>
        <taxon>Propylenella</taxon>
    </lineage>
</organism>
<evidence type="ECO:0000313" key="3">
    <source>
        <dbReference type="EMBL" id="MYZ49983.1"/>
    </source>
</evidence>
<evidence type="ECO:0000313" key="4">
    <source>
        <dbReference type="Proteomes" id="UP000773614"/>
    </source>
</evidence>
<evidence type="ECO:0000259" key="2">
    <source>
        <dbReference type="PROSITE" id="PS50887"/>
    </source>
</evidence>
<dbReference type="PANTHER" id="PTHR44757">
    <property type="entry name" value="DIGUANYLATE CYCLASE DGCP"/>
    <property type="match status" value="1"/>
</dbReference>
<accession>A0A964WVE9</accession>
<dbReference type="CDD" id="cd01949">
    <property type="entry name" value="GGDEF"/>
    <property type="match status" value="1"/>
</dbReference>
<dbReference type="SMART" id="SM00065">
    <property type="entry name" value="GAF"/>
    <property type="match status" value="1"/>
</dbReference>
<feature type="domain" description="GGDEF" evidence="2">
    <location>
        <begin position="344"/>
        <end position="475"/>
    </location>
</feature>
<dbReference type="InterPro" id="IPR052155">
    <property type="entry name" value="Biofilm_reg_signaling"/>
</dbReference>
<keyword evidence="4" id="KW-1185">Reference proteome</keyword>
<dbReference type="InterPro" id="IPR029787">
    <property type="entry name" value="Nucleotide_cyclase"/>
</dbReference>
<dbReference type="PROSITE" id="PS50883">
    <property type="entry name" value="EAL"/>
    <property type="match status" value="1"/>
</dbReference>
<feature type="domain" description="EAL" evidence="1">
    <location>
        <begin position="484"/>
        <end position="739"/>
    </location>
</feature>
<name>A0A964WVE9_9HYPH</name>
<dbReference type="SMART" id="SM00052">
    <property type="entry name" value="EAL"/>
    <property type="match status" value="1"/>
</dbReference>
<comment type="caution">
    <text evidence="3">The sequence shown here is derived from an EMBL/GenBank/DDBJ whole genome shotgun (WGS) entry which is preliminary data.</text>
</comment>
<dbReference type="PROSITE" id="PS50887">
    <property type="entry name" value="GGDEF"/>
    <property type="match status" value="1"/>
</dbReference>
<gene>
    <name evidence="3" type="ORF">E4O86_19950</name>
</gene>
<dbReference type="Pfam" id="PF00990">
    <property type="entry name" value="GGDEF"/>
    <property type="match status" value="1"/>
</dbReference>
<dbReference type="SUPFAM" id="SSF55781">
    <property type="entry name" value="GAF domain-like"/>
    <property type="match status" value="1"/>
</dbReference>
<dbReference type="SMART" id="SM00267">
    <property type="entry name" value="GGDEF"/>
    <property type="match status" value="1"/>
</dbReference>
<dbReference type="InterPro" id="IPR029016">
    <property type="entry name" value="GAF-like_dom_sf"/>
</dbReference>
<dbReference type="SUPFAM" id="SSF141868">
    <property type="entry name" value="EAL domain-like"/>
    <property type="match status" value="1"/>
</dbReference>
<dbReference type="PANTHER" id="PTHR44757:SF2">
    <property type="entry name" value="BIOFILM ARCHITECTURE MAINTENANCE PROTEIN MBAA"/>
    <property type="match status" value="1"/>
</dbReference>
<dbReference type="InterPro" id="IPR003018">
    <property type="entry name" value="GAF"/>
</dbReference>
<evidence type="ECO:0000259" key="1">
    <source>
        <dbReference type="PROSITE" id="PS50883"/>
    </source>
</evidence>
<dbReference type="InterPro" id="IPR000160">
    <property type="entry name" value="GGDEF_dom"/>
</dbReference>
<dbReference type="Gene3D" id="3.30.450.40">
    <property type="match status" value="1"/>
</dbReference>
<dbReference type="SUPFAM" id="SSF55785">
    <property type="entry name" value="PYP-like sensor domain (PAS domain)"/>
    <property type="match status" value="1"/>
</dbReference>
<dbReference type="InterPro" id="IPR035965">
    <property type="entry name" value="PAS-like_dom_sf"/>
</dbReference>
<reference evidence="3" key="1">
    <citation type="submission" date="2019-03" db="EMBL/GenBank/DDBJ databases">
        <title>Afifella sp. nov., isolated from activated sludge.</title>
        <authorList>
            <person name="Li Q."/>
            <person name="Liu Y."/>
        </authorList>
    </citation>
    <scope>NUCLEOTIDE SEQUENCE</scope>
    <source>
        <strain evidence="3">L72</strain>
    </source>
</reference>
<dbReference type="InterPro" id="IPR035919">
    <property type="entry name" value="EAL_sf"/>
</dbReference>
<dbReference type="OrthoDB" id="9814202at2"/>
<dbReference type="Gene3D" id="3.20.20.450">
    <property type="entry name" value="EAL domain"/>
    <property type="match status" value="1"/>
</dbReference>
<sequence length="741" mass="80933">MTASAKVMISEGERLRHLDRLEILDTERAPGFESLVELACEVLAVPMATISLVASDRQWFKASRGMCMTSTDRASAFCDFTIRSDDVLVIEDARADMRFAFNRQVIGPPFVRFYAGAPLVFGPDLRLGSLCVMDRVPRAFGEGEQKILRLLAAQAVDQLLHHQTLGRLRRAVRERRRQLHRVIDQNRLLAEQERQLRQISRLASIGGWSLDLRSGTATWTPEALALLGCPGEQPATLADGFRKQTSADLSRIMHAVAETAGSGQPFSYESCHVCAPGATRWTRIIAERDGADRVIGTVQDITSERVMQDELERLATRDPLTGLANRRALGETIRAAAEAAATGKTMALLILELDNFKDVNDTLGHHAGDHLLLALSDRLRQSVAEGTLVARPGGDEFAVFLPDLDPAELPGIASRMLETATAPVQYAGQTLRVGASIGVAVAQSPAVSEELLRQADIAVYDAKHAGGDRWSIYSPELGDYIERRHRLFQEVRAGLQHDQFTVAFQPVVNLRSSAVVAHEVLIRWQHPRLGLRSAGEFVDALEDLALGRALSDRAIELAIGQFADWSRRGVPVDGIGVNIAAGQLRDPTFPANLYALMQASGVASSAIRLEITEGVLLGRGAETAIRKVTEMHEAGFRIILDDFGTGYASLTHLRELPVDGVKIDASFVRSMASQAANRVIVRSVIEMAHGLGMTVVAEGVETPEMDALLKIMGCDFGQGYYYGRPALAEEVERHPLLRQAG</sequence>
<dbReference type="InterPro" id="IPR043128">
    <property type="entry name" value="Rev_trsase/Diguanyl_cyclase"/>
</dbReference>
<dbReference type="Pfam" id="PF00563">
    <property type="entry name" value="EAL"/>
    <property type="match status" value="1"/>
</dbReference>
<dbReference type="Gene3D" id="3.30.70.270">
    <property type="match status" value="1"/>
</dbReference>
<dbReference type="Gene3D" id="3.30.450.20">
    <property type="entry name" value="PAS domain"/>
    <property type="match status" value="1"/>
</dbReference>
<dbReference type="RefSeq" id="WP_161142318.1">
    <property type="nucleotide sequence ID" value="NZ_SPKJ01000110.1"/>
</dbReference>
<dbReference type="InterPro" id="IPR001633">
    <property type="entry name" value="EAL_dom"/>
</dbReference>
<dbReference type="EMBL" id="SPKJ01000110">
    <property type="protein sequence ID" value="MYZ49983.1"/>
    <property type="molecule type" value="Genomic_DNA"/>
</dbReference>